<feature type="compositionally biased region" description="Polar residues" evidence="2">
    <location>
        <begin position="536"/>
        <end position="548"/>
    </location>
</feature>
<dbReference type="InterPro" id="IPR036397">
    <property type="entry name" value="RNaseH_sf"/>
</dbReference>
<proteinExistence type="predicted"/>
<dbReference type="EMBL" id="BKCJ010000525">
    <property type="protein sequence ID" value="GEU33979.1"/>
    <property type="molecule type" value="Genomic_DNA"/>
</dbReference>
<dbReference type="Gene3D" id="3.30.420.10">
    <property type="entry name" value="Ribonuclease H-like superfamily/Ribonuclease H"/>
    <property type="match status" value="1"/>
</dbReference>
<dbReference type="Pfam" id="PF00665">
    <property type="entry name" value="rve"/>
    <property type="match status" value="1"/>
</dbReference>
<dbReference type="InterPro" id="IPR039537">
    <property type="entry name" value="Retrotran_Ty1/copia-like"/>
</dbReference>
<dbReference type="PANTHER" id="PTHR42648:SF18">
    <property type="entry name" value="RETROTRANSPOSON, UNCLASSIFIED-LIKE PROTEIN"/>
    <property type="match status" value="1"/>
</dbReference>
<dbReference type="GO" id="GO:0015074">
    <property type="term" value="P:DNA integration"/>
    <property type="evidence" value="ECO:0007669"/>
    <property type="project" value="InterPro"/>
</dbReference>
<evidence type="ECO:0000313" key="4">
    <source>
        <dbReference type="EMBL" id="GEU33979.1"/>
    </source>
</evidence>
<organism evidence="4">
    <name type="scientific">Tanacetum cinerariifolium</name>
    <name type="common">Dalmatian daisy</name>
    <name type="synonym">Chrysanthemum cinerariifolium</name>
    <dbReference type="NCBI Taxonomy" id="118510"/>
    <lineage>
        <taxon>Eukaryota</taxon>
        <taxon>Viridiplantae</taxon>
        <taxon>Streptophyta</taxon>
        <taxon>Embryophyta</taxon>
        <taxon>Tracheophyta</taxon>
        <taxon>Spermatophyta</taxon>
        <taxon>Magnoliopsida</taxon>
        <taxon>eudicotyledons</taxon>
        <taxon>Gunneridae</taxon>
        <taxon>Pentapetalae</taxon>
        <taxon>asterids</taxon>
        <taxon>campanulids</taxon>
        <taxon>Asterales</taxon>
        <taxon>Asteraceae</taxon>
        <taxon>Asteroideae</taxon>
        <taxon>Anthemideae</taxon>
        <taxon>Anthemidinae</taxon>
        <taxon>Tanacetum</taxon>
    </lineage>
</organism>
<evidence type="ECO:0000259" key="3">
    <source>
        <dbReference type="PROSITE" id="PS50994"/>
    </source>
</evidence>
<dbReference type="InterPro" id="IPR025724">
    <property type="entry name" value="GAG-pre-integrase_dom"/>
</dbReference>
<protein>
    <submittedName>
        <fullName evidence="4">Putative ribonuclease H-like domain-containing protein</fullName>
    </submittedName>
</protein>
<evidence type="ECO:0000256" key="2">
    <source>
        <dbReference type="SAM" id="MobiDB-lite"/>
    </source>
</evidence>
<dbReference type="PANTHER" id="PTHR42648">
    <property type="entry name" value="TRANSPOSASE, PUTATIVE-RELATED"/>
    <property type="match status" value="1"/>
</dbReference>
<feature type="domain" description="Integrase catalytic" evidence="3">
    <location>
        <begin position="761"/>
        <end position="964"/>
    </location>
</feature>
<dbReference type="SUPFAM" id="SSF53098">
    <property type="entry name" value="Ribonuclease H-like"/>
    <property type="match status" value="1"/>
</dbReference>
<dbReference type="AlphaFoldDB" id="A0A6L2JAV4"/>
<comment type="caution">
    <text evidence="4">The sequence shown here is derived from an EMBL/GenBank/DDBJ whole genome shotgun (WGS) entry which is preliminary data.</text>
</comment>
<name>A0A6L2JAV4_TANCI</name>
<feature type="compositionally biased region" description="Polar residues" evidence="2">
    <location>
        <begin position="505"/>
        <end position="524"/>
    </location>
</feature>
<keyword evidence="1" id="KW-0175">Coiled coil</keyword>
<evidence type="ECO:0000256" key="1">
    <source>
        <dbReference type="SAM" id="Coils"/>
    </source>
</evidence>
<feature type="region of interest" description="Disordered" evidence="2">
    <location>
        <begin position="500"/>
        <end position="578"/>
    </location>
</feature>
<dbReference type="InterPro" id="IPR012337">
    <property type="entry name" value="RNaseH-like_sf"/>
</dbReference>
<dbReference type="Pfam" id="PF13976">
    <property type="entry name" value="gag_pre-integrs"/>
    <property type="match status" value="1"/>
</dbReference>
<dbReference type="PROSITE" id="PS50994">
    <property type="entry name" value="INTEGRASE"/>
    <property type="match status" value="1"/>
</dbReference>
<dbReference type="GO" id="GO:0003676">
    <property type="term" value="F:nucleic acid binding"/>
    <property type="evidence" value="ECO:0007669"/>
    <property type="project" value="InterPro"/>
</dbReference>
<dbReference type="InterPro" id="IPR001584">
    <property type="entry name" value="Integrase_cat-core"/>
</dbReference>
<accession>A0A6L2JAV4</accession>
<feature type="coiled-coil region" evidence="1">
    <location>
        <begin position="340"/>
        <end position="374"/>
    </location>
</feature>
<reference evidence="4" key="1">
    <citation type="journal article" date="2019" name="Sci. Rep.">
        <title>Draft genome of Tanacetum cinerariifolium, the natural source of mosquito coil.</title>
        <authorList>
            <person name="Yamashiro T."/>
            <person name="Shiraishi A."/>
            <person name="Satake H."/>
            <person name="Nakayama K."/>
        </authorList>
    </citation>
    <scope>NUCLEOTIDE SEQUENCE</scope>
</reference>
<dbReference type="CDD" id="cd09272">
    <property type="entry name" value="RNase_HI_RT_Ty1"/>
    <property type="match status" value="1"/>
</dbReference>
<sequence length="1201" mass="136324">MILESVQNGPLIWPAIEENGLTRPRKYSELTHAEAIQVDCDVKSVEIDRLKQTLFEQLREKESLMQTVTLLKNDFKKEESKNIDREIALEKKIKHKAQQLEPKLYDGNVIKSTSAFVIPDFEETLMLAEESCSGSNGFRKENPSPFCRPIKVKVPKEHPKVSMVNTSLKKLKHHLAGFDVVVKERTMATAITKGLWWFEHTKACFRDEIIPFVKALKDIFNTFDKYLIDELTKIQNVFHQMKQAVDQHCLESKKFKFKMNQVLNENERLLEQVINKDIVNIVVNYSVDSASVNMHECKKCLKLKTELLNIKDFIGKETYDKMENSVSNQSAPCFDQYFELNKLKAQSQEKDMVIRKLKERIKSLSGNMNKDKEKDLVITTPKDELRKHKGKDLADNIVTKHTIAQKMLKVDVEPIAPKLLNNRTTHSDYLRHTQEQAMIIREVVEQGKSQNPLNNSLDSSCKYTKRIQELLIIIRQTCPSINNSSDKLVAVTPKNKGKRVRFTDPITSSGTTNTQTYSSSNLVSNKPALPSAGLKPSTSASGSQPSGNTKKDSIQRPPSSTQKNKVESHPRTVRSSLKNKNCVFEPKGTIIEQHSKLNANFEFICVKCNGCMLSDNHDLPTGQTFTIVGNACPLTRIITPNEVPPRKPTILETDTPKPVVTLVYSRKPRKSKTNVHVSKPKIIKSISANNKEPNMMASSPICLLLKASKTKSWLWHRRLSHQNFGAINHLARHGLGRGLPKLKFNKDHLCYVCAMGKSKKKPQKPKFEDTNQEKLYLLHMDLCGPMRVASVNGKKYILVIVDDNSRFTWVKCLRSKEEAPDFIIKFLKMIQLQLKAPVRRIRTDNKTEFINQTLREYYKKVGISHETSVARSLQQNGVVERRNRMLIEVARTILEPALHEMTPAIISLRLVPNPPPSTPLVPPTKTDWDLLFQPMFDKLLNPPPTVDLPALKVIAPIAKVVAPETAASIGSPSSTTVDQDAPSPNVAHMETDPFFSIPIPENDFESSSSDAIPTVVHTAAPNSEHKLDELGGILKNKARLVARGYRQEEGLILSQPDGFVDQDNPNHVYKLKKDLYVLKQAPRTWGIWYPKDSSIALTAYADADHVGCQDTRRSTSRSMQLLGERHVSWSSKRQKSVTLHFIKEQVENEVVELYFVNTEYQLANIFTKAFCRERIEFLINKLGMQSFTPETLKQLADEAEE</sequence>
<gene>
    <name evidence="4" type="ORF">Tci_005957</name>
</gene>